<dbReference type="EMBL" id="JAKLTQ010000031">
    <property type="protein sequence ID" value="MCG2624754.1"/>
    <property type="molecule type" value="Genomic_DNA"/>
</dbReference>
<feature type="domain" description="Aminotransferase class I/classII large" evidence="7">
    <location>
        <begin position="27"/>
        <end position="385"/>
    </location>
</feature>
<dbReference type="SUPFAM" id="SSF53383">
    <property type="entry name" value="PLP-dependent transferases"/>
    <property type="match status" value="1"/>
</dbReference>
<keyword evidence="9" id="KW-1185">Reference proteome</keyword>
<dbReference type="Proteomes" id="UP001165368">
    <property type="component" value="Unassembled WGS sequence"/>
</dbReference>
<dbReference type="InterPro" id="IPR015421">
    <property type="entry name" value="PyrdxlP-dep_Trfase_major"/>
</dbReference>
<evidence type="ECO:0000256" key="2">
    <source>
        <dbReference type="ARBA" id="ARBA00007441"/>
    </source>
</evidence>
<evidence type="ECO:0000256" key="5">
    <source>
        <dbReference type="ARBA" id="ARBA00022679"/>
    </source>
</evidence>
<protein>
    <submittedName>
        <fullName evidence="8">Aromatic amino acid transaminase</fullName>
    </submittedName>
</protein>
<dbReference type="Gene3D" id="3.40.640.10">
    <property type="entry name" value="Type I PLP-dependent aspartate aminotransferase-like (Major domain)"/>
    <property type="match status" value="1"/>
</dbReference>
<dbReference type="InterPro" id="IPR004839">
    <property type="entry name" value="Aminotransferase_I/II_large"/>
</dbReference>
<keyword evidence="6" id="KW-0663">Pyridoxal phosphate</keyword>
<comment type="similarity">
    <text evidence="2">Belongs to the class-I pyridoxal-phosphate-dependent aminotransferase family.</text>
</comment>
<evidence type="ECO:0000313" key="9">
    <source>
        <dbReference type="Proteomes" id="UP001165368"/>
    </source>
</evidence>
<gene>
    <name evidence="8" type="ORF">LVY72_22970</name>
</gene>
<reference evidence="8" key="1">
    <citation type="submission" date="2022-01" db="EMBL/GenBank/DDBJ databases">
        <authorList>
            <person name="Jo J.-H."/>
            <person name="Im W.-T."/>
        </authorList>
    </citation>
    <scope>NUCLEOTIDE SEQUENCE</scope>
    <source>
        <strain evidence="8">I2-34</strain>
    </source>
</reference>
<dbReference type="NCBIfam" id="NF006719">
    <property type="entry name" value="PRK09257.1"/>
    <property type="match status" value="1"/>
</dbReference>
<dbReference type="Pfam" id="PF00155">
    <property type="entry name" value="Aminotran_1_2"/>
    <property type="match status" value="1"/>
</dbReference>
<dbReference type="InterPro" id="IPR000796">
    <property type="entry name" value="Asp_trans"/>
</dbReference>
<dbReference type="RefSeq" id="WP_237827098.1">
    <property type="nucleotide sequence ID" value="NZ_JAKLTQ010000031.1"/>
</dbReference>
<dbReference type="PANTHER" id="PTHR11879:SF22">
    <property type="entry name" value="ASPARTATE AMINOTRANSFERASE, MITOCHONDRIAL"/>
    <property type="match status" value="1"/>
</dbReference>
<organism evidence="8 9">
    <name type="scientific">Arthrobacter hankyongi</name>
    <dbReference type="NCBI Taxonomy" id="2904801"/>
    <lineage>
        <taxon>Bacteria</taxon>
        <taxon>Bacillati</taxon>
        <taxon>Actinomycetota</taxon>
        <taxon>Actinomycetes</taxon>
        <taxon>Micrococcales</taxon>
        <taxon>Micrococcaceae</taxon>
        <taxon>Arthrobacter</taxon>
    </lineage>
</organism>
<dbReference type="PRINTS" id="PR00799">
    <property type="entry name" value="TRANSAMINASE"/>
</dbReference>
<comment type="subunit">
    <text evidence="3">Homodimer.</text>
</comment>
<evidence type="ECO:0000256" key="3">
    <source>
        <dbReference type="ARBA" id="ARBA00011738"/>
    </source>
</evidence>
<dbReference type="InterPro" id="IPR015424">
    <property type="entry name" value="PyrdxlP-dep_Trfase"/>
</dbReference>
<sequence length="391" mass="42362">MFESLQAPAADPIFAVNACFRADMSPRKLDLCVGVYRDDHGSTPVMRAVRDAENVLAHRSGSKAYLGLSGNDTFNTAISGLVLGDLAAVDNLTTIQTIAGTGALRILFELVHLANPGSTVWLSDPAYANHAPVARAAGLSVARYEYLNDSGQADPDLVACQLRNARRGDVMLLQASGHNPSGADMTMDLWRSLAEVVSETGAVPLVDAAYLGLGDSLETDAAGLRYMACHAETMMIAVSCSKTFGLYRDRTGAAMVLGPRPATIRPALQQIARSLYSMPPDHGATIVAEIMGSADLFQSWEEELAAMRQRIRTNRESLALALQEVTQTDHYDRIQQHKGMFSMLPLTPAQMLQLRTDHSIYGTDDGRVNIAGIRTNEIHRIAESIHQVTRL</sequence>
<evidence type="ECO:0000256" key="6">
    <source>
        <dbReference type="ARBA" id="ARBA00022898"/>
    </source>
</evidence>
<comment type="cofactor">
    <cofactor evidence="1">
        <name>pyridoxal 5'-phosphate</name>
        <dbReference type="ChEBI" id="CHEBI:597326"/>
    </cofactor>
</comment>
<keyword evidence="4" id="KW-0032">Aminotransferase</keyword>
<evidence type="ECO:0000259" key="7">
    <source>
        <dbReference type="Pfam" id="PF00155"/>
    </source>
</evidence>
<keyword evidence="5" id="KW-0808">Transferase</keyword>
<name>A0ABS9LDJ9_9MICC</name>
<evidence type="ECO:0000256" key="1">
    <source>
        <dbReference type="ARBA" id="ARBA00001933"/>
    </source>
</evidence>
<dbReference type="InterPro" id="IPR015422">
    <property type="entry name" value="PyrdxlP-dep_Trfase_small"/>
</dbReference>
<accession>A0ABS9LDJ9</accession>
<dbReference type="CDD" id="cd00609">
    <property type="entry name" value="AAT_like"/>
    <property type="match status" value="1"/>
</dbReference>
<evidence type="ECO:0000256" key="4">
    <source>
        <dbReference type="ARBA" id="ARBA00022576"/>
    </source>
</evidence>
<comment type="caution">
    <text evidence="8">The sequence shown here is derived from an EMBL/GenBank/DDBJ whole genome shotgun (WGS) entry which is preliminary data.</text>
</comment>
<evidence type="ECO:0000313" key="8">
    <source>
        <dbReference type="EMBL" id="MCG2624754.1"/>
    </source>
</evidence>
<proteinExistence type="inferred from homology"/>
<dbReference type="Gene3D" id="3.90.1150.10">
    <property type="entry name" value="Aspartate Aminotransferase, domain 1"/>
    <property type="match status" value="1"/>
</dbReference>
<dbReference type="PANTHER" id="PTHR11879">
    <property type="entry name" value="ASPARTATE AMINOTRANSFERASE"/>
    <property type="match status" value="1"/>
</dbReference>